<gene>
    <name evidence="9" type="ordered locus">MROS_0433</name>
</gene>
<dbReference type="KEGG" id="mro:MROS_0433"/>
<accession>I7A124</accession>
<dbReference type="Gene3D" id="3.30.460.10">
    <property type="entry name" value="Beta Polymerase, domain 2"/>
    <property type="match status" value="2"/>
</dbReference>
<dbReference type="CDD" id="cd05401">
    <property type="entry name" value="NT_GlnE_GlnD_like"/>
    <property type="match status" value="2"/>
</dbReference>
<evidence type="ECO:0000313" key="9">
    <source>
        <dbReference type="EMBL" id="AFN73676.1"/>
    </source>
</evidence>
<evidence type="ECO:0000256" key="4">
    <source>
        <dbReference type="ARBA" id="ARBA00022840"/>
    </source>
</evidence>
<evidence type="ECO:0000256" key="1">
    <source>
        <dbReference type="ARBA" id="ARBA00022679"/>
    </source>
</evidence>
<dbReference type="PANTHER" id="PTHR30621">
    <property type="entry name" value="GLUTAMINE SYNTHETASE ADENYLYLTRANSFERASE"/>
    <property type="match status" value="1"/>
</dbReference>
<dbReference type="Pfam" id="PF03710">
    <property type="entry name" value="GlnE"/>
    <property type="match status" value="2"/>
</dbReference>
<dbReference type="InterPro" id="IPR013546">
    <property type="entry name" value="PII_UdlTrfase/GS_AdlTrfase"/>
</dbReference>
<organism evidence="9 10">
    <name type="scientific">Melioribacter roseus (strain DSM 23840 / JCM 17771 / VKM B-2668 / P3M-2)</name>
    <dbReference type="NCBI Taxonomy" id="1191523"/>
    <lineage>
        <taxon>Bacteria</taxon>
        <taxon>Pseudomonadati</taxon>
        <taxon>Ignavibacteriota</taxon>
        <taxon>Ignavibacteria</taxon>
        <taxon>Ignavibacteriales</taxon>
        <taxon>Melioribacteraceae</taxon>
        <taxon>Melioribacter</taxon>
    </lineage>
</organism>
<keyword evidence="3" id="KW-0547">Nucleotide-binding</keyword>
<reference evidence="9 10" key="1">
    <citation type="journal article" date="2013" name="PLoS ONE">
        <title>Genomic analysis of Melioribacter roseus, facultatively anaerobic organotrophic bacterium representing a novel deep lineage within Bacteriodetes/Chlorobi group.</title>
        <authorList>
            <person name="Kadnikov V.V."/>
            <person name="Mardanov A.V."/>
            <person name="Podosokorskaya O.A."/>
            <person name="Gavrilov S.N."/>
            <person name="Kublanov I.V."/>
            <person name="Beletsky A.V."/>
            <person name="Bonch-Osmolovskaya E.A."/>
            <person name="Ravin N.V."/>
        </authorList>
    </citation>
    <scope>NUCLEOTIDE SEQUENCE [LARGE SCALE GENOMIC DNA]</scope>
    <source>
        <strain evidence="10">JCM 17771 / P3M-2</strain>
    </source>
</reference>
<evidence type="ECO:0000256" key="6">
    <source>
        <dbReference type="ARBA" id="ARBA00023268"/>
    </source>
</evidence>
<sequence length="950" mass="111075">MFLLTVKIGMEYYYLCFSNHRQNMKRKKFRFSEEFTKRFIELAEGSLSSEEFELVLSLLEEEASKYYFSPSSEVNLIRALNAIYDKRSFLSELLVYPHHSEILITITASSNYLTDIIVRNPEYLYQIFDQKYLERLLDEDNLKSELISGIGRYSTVNAKLNYIRQFKKRYILKIGLTDLLGIRNLEEITYQLSTLAKVVNSVLFDFCYSEILKKHDLQEVDNKYCLCALGKLGGNELNYSSDVDMLLFYDENRSYGNKEYHEILSEAALLYIKYSTEITERGYIYRVDFRLRPDGKYSPLCKSYADYTRYYEARGEDWERQMLIKLDFVSGDRKLYKKFYDFLQPYIFPSSFAKPLKAQIKKMKANIELHNKSEKNIKLFAGGIRDIEFTVQALQLINGGKIKELRTGNTLKAIKILSSHNLLNERESELLKNAYITYRKIEHFLQLMNDTQTHLIPEEGEMLYKLCKYLGFKSPTEFNEKLERYRKEVRKIYNDILGESDEESSDLFGDIKFADVNRAEKNLKYLRSGIGYLEQKQFDSRTIEIFSGLEKELASYLQKSAAPDITLENFVKIIRATKFPSIWYTQLSGADFFKDFLRICEFASKAVDVIVIDKLAEESFLSGEVFLKNLFDDLSNFNLNKIVLSASLQYILGFIDVNRVSEILCKFIDSVIREECEVYKDEFPFFIAGLGSYGTIKMHFASDIDLIVVTDDITKHPEIHSVFQKVLGKLKDKLPMFEIDFRLRPEGKSSPLVWDISNYKQYLKTRARTWELQALWKTRMITGVPELFENFRKEVALNVYESDAGNLKKDILEMYYKIQKDGILTTGDTFNIKKQRGGLLTIDFLTQFIALTNAQIFESTFGKPTVYTLEFLAKEIDKNDFETLGENYKKLKEIELAIQIIFNSKSTIVPLASEKKNLLAAFFDRSPEEFMREFNAIVKFNNRMFEKYTS</sequence>
<dbReference type="SUPFAM" id="SSF81301">
    <property type="entry name" value="Nucleotidyltransferase"/>
    <property type="match status" value="2"/>
</dbReference>
<keyword evidence="10" id="KW-1185">Reference proteome</keyword>
<dbReference type="InterPro" id="IPR043519">
    <property type="entry name" value="NT_sf"/>
</dbReference>
<dbReference type="GO" id="GO:0016874">
    <property type="term" value="F:ligase activity"/>
    <property type="evidence" value="ECO:0007669"/>
    <property type="project" value="UniProtKB-KW"/>
</dbReference>
<dbReference type="AlphaFoldDB" id="I7A124"/>
<keyword evidence="6" id="KW-0511">Multifunctional enzyme</keyword>
<evidence type="ECO:0000256" key="5">
    <source>
        <dbReference type="ARBA" id="ARBA00022842"/>
    </source>
</evidence>
<dbReference type="InterPro" id="IPR005190">
    <property type="entry name" value="GlnE_rpt_dom"/>
</dbReference>
<keyword evidence="9" id="KW-0436">Ligase</keyword>
<feature type="domain" description="PII-uridylyltransferase/Glutamine-synthetase adenylyltransferase" evidence="8">
    <location>
        <begin position="356"/>
        <end position="496"/>
    </location>
</feature>
<proteinExistence type="predicted"/>
<evidence type="ECO:0000313" key="10">
    <source>
        <dbReference type="Proteomes" id="UP000009011"/>
    </source>
</evidence>
<dbReference type="eggNOG" id="COG1391">
    <property type="taxonomic scope" value="Bacteria"/>
</dbReference>
<dbReference type="Proteomes" id="UP000009011">
    <property type="component" value="Chromosome"/>
</dbReference>
<feature type="domain" description="PII-uridylyltransferase/Glutamine-synthetase adenylyltransferase" evidence="8">
    <location>
        <begin position="830"/>
        <end position="947"/>
    </location>
</feature>
<evidence type="ECO:0000256" key="3">
    <source>
        <dbReference type="ARBA" id="ARBA00022741"/>
    </source>
</evidence>
<dbReference type="SUPFAM" id="SSF81593">
    <property type="entry name" value="Nucleotidyltransferase substrate binding subunit/domain"/>
    <property type="match status" value="2"/>
</dbReference>
<dbReference type="GO" id="GO:0005524">
    <property type="term" value="F:ATP binding"/>
    <property type="evidence" value="ECO:0007669"/>
    <property type="project" value="UniProtKB-KW"/>
</dbReference>
<dbReference type="InterPro" id="IPR023057">
    <property type="entry name" value="GlnE"/>
</dbReference>
<dbReference type="Gene3D" id="1.20.120.330">
    <property type="entry name" value="Nucleotidyltransferases domain 2"/>
    <property type="match status" value="2"/>
</dbReference>
<evidence type="ECO:0000259" key="8">
    <source>
        <dbReference type="Pfam" id="PF08335"/>
    </source>
</evidence>
<name>I7A124_MELRP</name>
<dbReference type="Pfam" id="PF08335">
    <property type="entry name" value="GlnD_UR_UTase"/>
    <property type="match status" value="2"/>
</dbReference>
<dbReference type="GO" id="GO:0008882">
    <property type="term" value="F:[glutamate-ammonia-ligase] adenylyltransferase activity"/>
    <property type="evidence" value="ECO:0007669"/>
    <property type="project" value="InterPro"/>
</dbReference>
<dbReference type="EMBL" id="CP003557">
    <property type="protein sequence ID" value="AFN73676.1"/>
    <property type="molecule type" value="Genomic_DNA"/>
</dbReference>
<dbReference type="STRING" id="1191523.MROS_0433"/>
<keyword evidence="1 9" id="KW-0808">Transferase</keyword>
<evidence type="ECO:0000259" key="7">
    <source>
        <dbReference type="Pfam" id="PF03710"/>
    </source>
</evidence>
<evidence type="ECO:0000256" key="2">
    <source>
        <dbReference type="ARBA" id="ARBA00022695"/>
    </source>
</evidence>
<protein>
    <submittedName>
        <fullName evidence="9">(Glutamate--ammonia-ligase) adenylyltransferase</fullName>
    </submittedName>
</protein>
<feature type="domain" description="Glutamate-ammonia ligase adenylyltransferase repeated" evidence="7">
    <location>
        <begin position="649"/>
        <end position="792"/>
    </location>
</feature>
<dbReference type="GO" id="GO:0000820">
    <property type="term" value="P:regulation of glutamine family amino acid metabolic process"/>
    <property type="evidence" value="ECO:0007669"/>
    <property type="project" value="TreeGrafter"/>
</dbReference>
<dbReference type="PATRIC" id="fig|1191523.3.peg.452"/>
<keyword evidence="4" id="KW-0067">ATP-binding</keyword>
<feature type="domain" description="Glutamate-ammonia ligase adenylyltransferase repeated" evidence="7">
    <location>
        <begin position="103"/>
        <end position="339"/>
    </location>
</feature>
<dbReference type="GO" id="GO:0005829">
    <property type="term" value="C:cytosol"/>
    <property type="evidence" value="ECO:0007669"/>
    <property type="project" value="TreeGrafter"/>
</dbReference>
<keyword evidence="2 9" id="KW-0548">Nucleotidyltransferase</keyword>
<keyword evidence="5" id="KW-0460">Magnesium</keyword>
<dbReference type="PANTHER" id="PTHR30621:SF0">
    <property type="entry name" value="BIFUNCTIONAL GLUTAMINE SYNTHETASE ADENYLYLTRANSFERASE_ADENYLYL-REMOVING ENZYME"/>
    <property type="match status" value="1"/>
</dbReference>
<dbReference type="HOGENOM" id="CLU_006233_1_1_10"/>